<dbReference type="AlphaFoldDB" id="A0A1L9QJB5"/>
<evidence type="ECO:0000313" key="2">
    <source>
        <dbReference type="Proteomes" id="UP000183940"/>
    </source>
</evidence>
<organism evidence="1 2">
    <name type="scientific">Roseofilum reptotaenium AO1-A</name>
    <dbReference type="NCBI Taxonomy" id="1925591"/>
    <lineage>
        <taxon>Bacteria</taxon>
        <taxon>Bacillati</taxon>
        <taxon>Cyanobacteriota</taxon>
        <taxon>Cyanophyceae</taxon>
        <taxon>Desertifilales</taxon>
        <taxon>Desertifilaceae</taxon>
        <taxon>Roseofilum</taxon>
    </lineage>
</organism>
<name>A0A1L9QJB5_9CYAN</name>
<accession>A0A1L9QJB5</accession>
<comment type="caution">
    <text evidence="1">The sequence shown here is derived from an EMBL/GenBank/DDBJ whole genome shotgun (WGS) entry which is preliminary data.</text>
</comment>
<dbReference type="Proteomes" id="UP000183940">
    <property type="component" value="Unassembled WGS sequence"/>
</dbReference>
<protein>
    <submittedName>
        <fullName evidence="1">Uncharacterized protein</fullName>
    </submittedName>
</protein>
<reference evidence="1" key="1">
    <citation type="submission" date="2016-10" db="EMBL/GenBank/DDBJ databases">
        <title>CRISPR-Cas defence system in Roseofilum reptotaenium: evidence of a bacteriophage-cyanobacterium arms race in the coral black band disease.</title>
        <authorList>
            <person name="Buerger P."/>
            <person name="Wood-Charlson E.M."/>
            <person name="Weynberg K.D."/>
            <person name="Willis B."/>
            <person name="Van Oppen M.J."/>
        </authorList>
    </citation>
    <scope>NUCLEOTIDE SEQUENCE [LARGE SCALE GENOMIC DNA]</scope>
    <source>
        <strain evidence="1">AO1-A</strain>
    </source>
</reference>
<gene>
    <name evidence="1" type="ORF">BI308_25485</name>
</gene>
<dbReference type="EMBL" id="MLAW01000090">
    <property type="protein sequence ID" value="OJJ13860.1"/>
    <property type="molecule type" value="Genomic_DNA"/>
</dbReference>
<keyword evidence="2" id="KW-1185">Reference proteome</keyword>
<proteinExistence type="predicted"/>
<dbReference type="STRING" id="1925591.BI308_25485"/>
<sequence>MHKAPKYHTNSNNPNIRPKWVNAPRQAIRLPKVFHAIAWDMCQALDQGLVSEEEIREVLESGASRRRVLTEVKEVLDDIAAYQEQRGKP</sequence>
<evidence type="ECO:0000313" key="1">
    <source>
        <dbReference type="EMBL" id="OJJ13860.1"/>
    </source>
</evidence>